<dbReference type="InterPro" id="IPR001173">
    <property type="entry name" value="Glyco_trans_2-like"/>
</dbReference>
<evidence type="ECO:0000313" key="2">
    <source>
        <dbReference type="EMBL" id="RGX25160.1"/>
    </source>
</evidence>
<name>A0A413F9P5_9FIRM</name>
<dbReference type="PANTHER" id="PTHR43179:SF7">
    <property type="entry name" value="RHAMNOSYLTRANSFERASE WBBL"/>
    <property type="match status" value="1"/>
</dbReference>
<dbReference type="EMBL" id="QSBM01000020">
    <property type="protein sequence ID" value="RGX25160.1"/>
    <property type="molecule type" value="Genomic_DNA"/>
</dbReference>
<accession>A0A413F9P5</accession>
<protein>
    <submittedName>
        <fullName evidence="2">Glycosyltransferase family 2 protein</fullName>
    </submittedName>
</protein>
<dbReference type="RefSeq" id="WP_007707772.1">
    <property type="nucleotide sequence ID" value="NZ_JAWRJJ010000366.1"/>
</dbReference>
<dbReference type="Proteomes" id="UP000283880">
    <property type="component" value="Unassembled WGS sequence"/>
</dbReference>
<feature type="domain" description="Glycosyltransferase 2-like" evidence="1">
    <location>
        <begin position="443"/>
        <end position="566"/>
    </location>
</feature>
<reference evidence="2 3" key="1">
    <citation type="submission" date="2018-08" db="EMBL/GenBank/DDBJ databases">
        <title>A genome reference for cultivated species of the human gut microbiota.</title>
        <authorList>
            <person name="Zou Y."/>
            <person name="Xue W."/>
            <person name="Luo G."/>
        </authorList>
    </citation>
    <scope>NUCLEOTIDE SEQUENCE [LARGE SCALE GENOMIC DNA]</scope>
    <source>
        <strain evidence="2 3">AF04-15</strain>
    </source>
</reference>
<comment type="caution">
    <text evidence="2">The sequence shown here is derived from an EMBL/GenBank/DDBJ whole genome shotgun (WGS) entry which is preliminary data.</text>
</comment>
<dbReference type="CDD" id="cd04186">
    <property type="entry name" value="GT_2_like_c"/>
    <property type="match status" value="1"/>
</dbReference>
<dbReference type="AlphaFoldDB" id="A0A413F9P5"/>
<dbReference type="OrthoDB" id="9179784at2"/>
<evidence type="ECO:0000313" key="3">
    <source>
        <dbReference type="Proteomes" id="UP000283880"/>
    </source>
</evidence>
<dbReference type="Pfam" id="PF00535">
    <property type="entry name" value="Glycos_transf_2"/>
    <property type="match status" value="2"/>
</dbReference>
<dbReference type="Gene3D" id="3.90.550.10">
    <property type="entry name" value="Spore Coat Polysaccharide Biosynthesis Protein SpsA, Chain A"/>
    <property type="match status" value="2"/>
</dbReference>
<feature type="domain" description="Glycosyltransferase 2-like" evidence="1">
    <location>
        <begin position="185"/>
        <end position="345"/>
    </location>
</feature>
<evidence type="ECO:0000259" key="1">
    <source>
        <dbReference type="Pfam" id="PF00535"/>
    </source>
</evidence>
<dbReference type="CDD" id="cd04184">
    <property type="entry name" value="GT2_RfbC_Mx_like"/>
    <property type="match status" value="1"/>
</dbReference>
<organism evidence="2 3">
    <name type="scientific">Enterocloster asparagiformis</name>
    <dbReference type="NCBI Taxonomy" id="333367"/>
    <lineage>
        <taxon>Bacteria</taxon>
        <taxon>Bacillati</taxon>
        <taxon>Bacillota</taxon>
        <taxon>Clostridia</taxon>
        <taxon>Lachnospirales</taxon>
        <taxon>Lachnospiraceae</taxon>
        <taxon>Enterocloster</taxon>
    </lineage>
</organism>
<dbReference type="InterPro" id="IPR029044">
    <property type="entry name" value="Nucleotide-diphossugar_trans"/>
</dbReference>
<proteinExistence type="predicted"/>
<dbReference type="GO" id="GO:0016757">
    <property type="term" value="F:glycosyltransferase activity"/>
    <property type="evidence" value="ECO:0007669"/>
    <property type="project" value="UniProtKB-KW"/>
</dbReference>
<dbReference type="SUPFAM" id="SSF53448">
    <property type="entry name" value="Nucleotide-diphospho-sugar transferases"/>
    <property type="match status" value="2"/>
</dbReference>
<keyword evidence="2" id="KW-0808">Transferase</keyword>
<gene>
    <name evidence="2" type="ORF">DWV29_22060</name>
</gene>
<sequence length="738" mass="85350">MKYKVDVVRIRENSITLNGWVIGKSPESKATFRVEDERHNPVKFKYVPTRRDDVSQIYYKKCYDRDFGFDIRFPYERGKNYFLLIRCEGKQAKIKYNEELIARRSSVAHKRIEKLKDLMNMETVHVAMDFWKEHGLKALVVKSKHKLQGLDNDYDYGEWYELTKPTEEELEAQRKKLFDFEPRLSIAIPAYKTPERYLKEMLDSILAQTYTNWEVCIADGSPKGESLERVLRRYAEKDSRIRYQILGENKGIAGNTNAAMDMARGDFLVLADHDDTLPPHALYEVVKAINERPNAQVIYSDEDKLDMDGKALFDPHFKPDFNPDLLTSVNYICHLFVVRMDLLETVGRFRQEFDGAQDYDFIFRCTEAAKEVYHIPKVLYHWRCHQNSTASNPESKRYAFEAGARAIMAHYERMGIEAESVVKGVDFGIYRTKFKIQGEPLVSVVIPNKDHWQDLDVCVKSLMERATYRNLEFVIVENNSTEAETFAYYERLQAEHGNVRVVTWEREFNYSAINNFGAGFAAGEYLLLLNNDTEIIEPDCIQEMLGFCQREDVGIVGARLLYADDTIQHAGVVVGFGGIAGHTFIGLHKAENSYFHRAMCAQDYSAVTAACMMTKKSVFDQVGGLSEELAVAFNDIDYCMKVRSLGKLVVYAPYALLYHYESKSRGLEDTPEKIERFNREVAVFIKKWPDIIQNGDPYYNPNLTLRKSNFALRDLLKEKIGEPYDLSVYDRFAPEEQA</sequence>
<dbReference type="PANTHER" id="PTHR43179">
    <property type="entry name" value="RHAMNOSYLTRANSFERASE WBBL"/>
    <property type="match status" value="1"/>
</dbReference>